<dbReference type="AlphaFoldDB" id="A0A2I0SLL3"/>
<organism evidence="2 3">
    <name type="scientific">Streptomyces populi</name>
    <dbReference type="NCBI Taxonomy" id="2058924"/>
    <lineage>
        <taxon>Bacteria</taxon>
        <taxon>Bacillati</taxon>
        <taxon>Actinomycetota</taxon>
        <taxon>Actinomycetes</taxon>
        <taxon>Kitasatosporales</taxon>
        <taxon>Streptomycetaceae</taxon>
        <taxon>Streptomyces</taxon>
    </lineage>
</organism>
<sequence>MRAQGDPGTQLLAPHPAEDRATATDAGQPTPGAPYYARKPGPCDSGEAVWTRPEKNHISCEHDGSRFTGKGETLTHFEPPEPLPDSFRTSLVASGMGPTTCVAFVVKNY</sequence>
<reference evidence="2 3" key="1">
    <citation type="submission" date="2017-12" db="EMBL/GenBank/DDBJ databases">
        <title>Streptomyces populusis sp. nov., a novel endophytic actinobacterium isolated from stems of Populus adenopoda Maxim.</title>
        <authorList>
            <person name="Wang Z."/>
        </authorList>
    </citation>
    <scope>NUCLEOTIDE SEQUENCE [LARGE SCALE GENOMIC DNA]</scope>
    <source>
        <strain evidence="2 3">A249</strain>
    </source>
</reference>
<gene>
    <name evidence="2" type="ORF">CW362_22590</name>
</gene>
<name>A0A2I0SLL3_9ACTN</name>
<accession>A0A2I0SLL3</accession>
<proteinExistence type="predicted"/>
<evidence type="ECO:0000313" key="3">
    <source>
        <dbReference type="Proteomes" id="UP000236178"/>
    </source>
</evidence>
<dbReference type="Proteomes" id="UP000236178">
    <property type="component" value="Unassembled WGS sequence"/>
</dbReference>
<keyword evidence="3" id="KW-1185">Reference proteome</keyword>
<comment type="caution">
    <text evidence="2">The sequence shown here is derived from an EMBL/GenBank/DDBJ whole genome shotgun (WGS) entry which is preliminary data.</text>
</comment>
<dbReference type="EMBL" id="PJOS01000044">
    <property type="protein sequence ID" value="PKT70813.1"/>
    <property type="molecule type" value="Genomic_DNA"/>
</dbReference>
<feature type="region of interest" description="Disordered" evidence="1">
    <location>
        <begin position="1"/>
        <end position="41"/>
    </location>
</feature>
<dbReference type="RefSeq" id="WP_103551343.1">
    <property type="nucleotide sequence ID" value="NZ_JBHJSK010000011.1"/>
</dbReference>
<protein>
    <submittedName>
        <fullName evidence="2">Uncharacterized protein</fullName>
    </submittedName>
</protein>
<evidence type="ECO:0000313" key="2">
    <source>
        <dbReference type="EMBL" id="PKT70813.1"/>
    </source>
</evidence>
<evidence type="ECO:0000256" key="1">
    <source>
        <dbReference type="SAM" id="MobiDB-lite"/>
    </source>
</evidence>